<evidence type="ECO:0000256" key="1">
    <source>
        <dbReference type="SAM" id="SignalP"/>
    </source>
</evidence>
<feature type="signal peptide" evidence="1">
    <location>
        <begin position="1"/>
        <end position="26"/>
    </location>
</feature>
<dbReference type="EMBL" id="GGFL01009346">
    <property type="protein sequence ID" value="MBW73524.1"/>
    <property type="molecule type" value="Transcribed_RNA"/>
</dbReference>
<keyword evidence="1" id="KW-0732">Signal</keyword>
<evidence type="ECO:0000313" key="2">
    <source>
        <dbReference type="EMBL" id="MBW73524.1"/>
    </source>
</evidence>
<reference evidence="2" key="1">
    <citation type="submission" date="2018-01" db="EMBL/GenBank/DDBJ databases">
        <title>An insight into the sialome of Amazonian anophelines.</title>
        <authorList>
            <person name="Ribeiro J.M."/>
            <person name="Scarpassa V."/>
            <person name="Calvo E."/>
        </authorList>
    </citation>
    <scope>NUCLEOTIDE SEQUENCE</scope>
</reference>
<sequence length="81" mass="8623">MAANSTASANSTVALALAMRCCSVLSLFSTTISHVPLPLPVVTASTNAFRYTFALAQLIKPRPAIVASVLASQMQFYRAYK</sequence>
<accession>A0A2M4D7G5</accession>
<feature type="chain" id="PRO_5014617357" evidence="1">
    <location>
        <begin position="27"/>
        <end position="81"/>
    </location>
</feature>
<organism evidence="2">
    <name type="scientific">Anopheles darlingi</name>
    <name type="common">Mosquito</name>
    <dbReference type="NCBI Taxonomy" id="43151"/>
    <lineage>
        <taxon>Eukaryota</taxon>
        <taxon>Metazoa</taxon>
        <taxon>Ecdysozoa</taxon>
        <taxon>Arthropoda</taxon>
        <taxon>Hexapoda</taxon>
        <taxon>Insecta</taxon>
        <taxon>Pterygota</taxon>
        <taxon>Neoptera</taxon>
        <taxon>Endopterygota</taxon>
        <taxon>Diptera</taxon>
        <taxon>Nematocera</taxon>
        <taxon>Culicoidea</taxon>
        <taxon>Culicidae</taxon>
        <taxon>Anophelinae</taxon>
        <taxon>Anopheles</taxon>
    </lineage>
</organism>
<proteinExistence type="predicted"/>
<dbReference type="AlphaFoldDB" id="A0A2M4D7G5"/>
<name>A0A2M4D7G5_ANODA</name>
<protein>
    <submittedName>
        <fullName evidence="2">Putative secreted protein</fullName>
    </submittedName>
</protein>